<dbReference type="KEGG" id="pprf:DPRO_1905"/>
<evidence type="ECO:0000313" key="1">
    <source>
        <dbReference type="EMBL" id="SOB58807.1"/>
    </source>
</evidence>
<gene>
    <name evidence="1" type="ORF">DPRO_1905</name>
</gene>
<dbReference type="SUPFAM" id="SSF52172">
    <property type="entry name" value="CheY-like"/>
    <property type="match status" value="1"/>
</dbReference>
<dbReference type="RefSeq" id="WP_097011788.1">
    <property type="nucleotide sequence ID" value="NZ_LT907975.1"/>
</dbReference>
<dbReference type="Proteomes" id="UP000219215">
    <property type="component" value="Chromosome DPRO"/>
</dbReference>
<dbReference type="AlphaFoldDB" id="A0A2C8F8Q0"/>
<protein>
    <submittedName>
        <fullName evidence="1">Response regulator receiver protein</fullName>
    </submittedName>
</protein>
<accession>A0A2C8F8Q0</accession>
<sequence length="123" mass="13115">MSTSCIIVTPRSDDLQSFSEGLKEQGVSVTMKPDAETLLESIRQTPVNLVVVDQELPGADPVRLVMDILTVDATIQTAVITPLSEEDFHEASEGLGVLKGLPIQPQALDGKALGEQIKTMTVG</sequence>
<evidence type="ECO:0000313" key="2">
    <source>
        <dbReference type="Proteomes" id="UP000219215"/>
    </source>
</evidence>
<dbReference type="EMBL" id="LT907975">
    <property type="protein sequence ID" value="SOB58807.1"/>
    <property type="molecule type" value="Genomic_DNA"/>
</dbReference>
<organism evidence="1 2">
    <name type="scientific">Pseudodesulfovibrio profundus</name>
    <dbReference type="NCBI Taxonomy" id="57320"/>
    <lineage>
        <taxon>Bacteria</taxon>
        <taxon>Pseudomonadati</taxon>
        <taxon>Thermodesulfobacteriota</taxon>
        <taxon>Desulfovibrionia</taxon>
        <taxon>Desulfovibrionales</taxon>
        <taxon>Desulfovibrionaceae</taxon>
    </lineage>
</organism>
<dbReference type="Gene3D" id="3.40.50.2300">
    <property type="match status" value="1"/>
</dbReference>
<dbReference type="InterPro" id="IPR011006">
    <property type="entry name" value="CheY-like_superfamily"/>
</dbReference>
<proteinExistence type="predicted"/>
<dbReference type="OrthoDB" id="5418918at2"/>
<reference evidence="2" key="1">
    <citation type="submission" date="2017-09" db="EMBL/GenBank/DDBJ databases">
        <authorList>
            <person name="Regsiter A."/>
            <person name="William W."/>
        </authorList>
    </citation>
    <scope>NUCLEOTIDE SEQUENCE [LARGE SCALE GENOMIC DNA]</scope>
    <source>
        <strain evidence="2">500-1</strain>
    </source>
</reference>
<name>A0A2C8F8Q0_9BACT</name>
<keyword evidence="2" id="KW-1185">Reference proteome</keyword>